<evidence type="ECO:0000313" key="2">
    <source>
        <dbReference type="Proteomes" id="UP000199602"/>
    </source>
</evidence>
<accession>A0A1H0FU08</accession>
<name>A0A1H0FU08_9BACT</name>
<sequence length="230" mass="27276">MRYFILTITFLIFLTSACTKNNLEFYIPKTSTIKIDRSYFNKVWLKKNIKVDSSGLIIIQSKFNREKLILNIFLKIDSESKKIDLLAMDTFGIKLFLLSVSKENTKVTIFSPSLNPFFKKLKFICQYLKFIFSFPTTNLLNQGILKQKTIVFLQFKKHKQYTEFYFDKTSKLLIKKKYVSKDNLWEVVYSNFCSKNGIYIPKKIKFKDKLKKIFITIQLAQINIYENCSK</sequence>
<proteinExistence type="predicted"/>
<dbReference type="AlphaFoldDB" id="A0A1H0FU08"/>
<reference evidence="1 2" key="1">
    <citation type="submission" date="2016-10" db="EMBL/GenBank/DDBJ databases">
        <authorList>
            <person name="de Groot N.N."/>
        </authorList>
    </citation>
    <scope>NUCLEOTIDE SEQUENCE [LARGE SCALE GENOMIC DNA]</scope>
    <source>
        <strain evidence="1 2">DSM 15269</strain>
    </source>
</reference>
<protein>
    <recommendedName>
        <fullName evidence="3">Lipoprotein</fullName>
    </recommendedName>
</protein>
<dbReference type="STRING" id="206665.SAMN04488516_11432"/>
<evidence type="ECO:0008006" key="3">
    <source>
        <dbReference type="Google" id="ProtNLM"/>
    </source>
</evidence>
<dbReference type="Proteomes" id="UP000199602">
    <property type="component" value="Unassembled WGS sequence"/>
</dbReference>
<gene>
    <name evidence="1" type="ORF">SAMN04488516_11432</name>
</gene>
<evidence type="ECO:0000313" key="1">
    <source>
        <dbReference type="EMBL" id="SDN98143.1"/>
    </source>
</evidence>
<dbReference type="PROSITE" id="PS51257">
    <property type="entry name" value="PROKAR_LIPOPROTEIN"/>
    <property type="match status" value="1"/>
</dbReference>
<organism evidence="1 2">
    <name type="scientific">Desulfonauticus submarinus</name>
    <dbReference type="NCBI Taxonomy" id="206665"/>
    <lineage>
        <taxon>Bacteria</taxon>
        <taxon>Pseudomonadati</taxon>
        <taxon>Thermodesulfobacteriota</taxon>
        <taxon>Desulfovibrionia</taxon>
        <taxon>Desulfovibrionales</taxon>
        <taxon>Desulfonauticaceae</taxon>
        <taxon>Desulfonauticus</taxon>
    </lineage>
</organism>
<keyword evidence="2" id="KW-1185">Reference proteome</keyword>
<dbReference type="EMBL" id="FNIN01000014">
    <property type="protein sequence ID" value="SDN98143.1"/>
    <property type="molecule type" value="Genomic_DNA"/>
</dbReference>